<feature type="compositionally biased region" description="Basic and acidic residues" evidence="1">
    <location>
        <begin position="559"/>
        <end position="575"/>
    </location>
</feature>
<name>A0A7Y9C4C9_9FLAO</name>
<feature type="domain" description="Peptidase M56" evidence="3">
    <location>
        <begin position="30"/>
        <end position="271"/>
    </location>
</feature>
<feature type="region of interest" description="Disordered" evidence="1">
    <location>
        <begin position="543"/>
        <end position="587"/>
    </location>
</feature>
<feature type="transmembrane region" description="Helical" evidence="2">
    <location>
        <begin position="37"/>
        <end position="54"/>
    </location>
</feature>
<dbReference type="InterPro" id="IPR008756">
    <property type="entry name" value="Peptidase_M56"/>
</dbReference>
<proteinExistence type="predicted"/>
<keyword evidence="2" id="KW-0472">Membrane</keyword>
<sequence length="621" mass="70556">METLALYLVKSAALMALFLGAYHLLLKRETFFKSNRWYLLLGLVTSLLLPLVTFKRVVWVEAAAPITPVVPLELAQVSDSGLSEMDAAGFAMAATPEPSFEVDWMLVAIVIYGLVALALTVQFMRDFFALRRLLKGKTVQRRSGYKFVDVPENVAPFSYFSYIVYNSSMFSHDELINILEHEKVHSIQRHTLDVLISRIICIAFWWNPVVWFYKKAIVQNLEFIADSEAAKKIPDIKAYQFTLLKITTHESCVSITNHFFQSLIKKRIVMLNKNQSSKWNSCKYLLIVPALAAFMLYFQVKVVAQEKHSDVFFIKGAQEGVEVVVDKNTSDAELKQHAEDLKKNHGIKLKFSKVKRNSAGEIVCIKAEFKDQNGKKGTTMISGDKPIEPIRFFKNDNTIGFGNSSDHVRLAKNFRISRNGNDDRNHNFSFAFNEPDVDVDTDVVVVGEPFEFEEDSSGEHKVVVKSFKKGKQKVIVNGKVVAEADIDTENGLDELDPIEIRTIKNGPHGSTVIVNGEKVFDMTSDEISELTDKAMEEAKIAMERSRADMKRSRIAMKRSAADMRRSQIEMRRAHEEDDSEVEMEEARKEIEAARAEIKKAKAEIEKMRADMKKEQRAKAKK</sequence>
<organism evidence="4 5">
    <name type="scientific">Flavobacterium agri</name>
    <dbReference type="NCBI Taxonomy" id="2743471"/>
    <lineage>
        <taxon>Bacteria</taxon>
        <taxon>Pseudomonadati</taxon>
        <taxon>Bacteroidota</taxon>
        <taxon>Flavobacteriia</taxon>
        <taxon>Flavobacteriales</taxon>
        <taxon>Flavobacteriaceae</taxon>
        <taxon>Flavobacterium</taxon>
    </lineage>
</organism>
<protein>
    <submittedName>
        <fullName evidence="4">Peptidase M56</fullName>
    </submittedName>
</protein>
<dbReference type="PANTHER" id="PTHR34978">
    <property type="entry name" value="POSSIBLE SENSOR-TRANSDUCER PROTEIN BLAR"/>
    <property type="match status" value="1"/>
</dbReference>
<dbReference type="InterPro" id="IPR052173">
    <property type="entry name" value="Beta-lactam_resp_regulator"/>
</dbReference>
<accession>A0A7Y9C4C9</accession>
<evidence type="ECO:0000313" key="4">
    <source>
        <dbReference type="EMBL" id="NYA69780.1"/>
    </source>
</evidence>
<gene>
    <name evidence="4" type="ORF">HZF10_02530</name>
</gene>
<evidence type="ECO:0000313" key="5">
    <source>
        <dbReference type="Proteomes" id="UP000535020"/>
    </source>
</evidence>
<dbReference type="AlphaFoldDB" id="A0A7Y9C4C9"/>
<feature type="transmembrane region" description="Helical" evidence="2">
    <location>
        <begin position="6"/>
        <end position="25"/>
    </location>
</feature>
<reference evidence="4 5" key="1">
    <citation type="submission" date="2020-07" db="EMBL/GenBank/DDBJ databases">
        <authorList>
            <person name="Sun Q."/>
        </authorList>
    </citation>
    <scope>NUCLEOTIDE SEQUENCE [LARGE SCALE GENOMIC DNA]</scope>
    <source>
        <strain evidence="4 5">MAH-1</strain>
    </source>
</reference>
<dbReference type="RefSeq" id="WP_176004606.1">
    <property type="nucleotide sequence ID" value="NZ_JABWMI010000005.1"/>
</dbReference>
<comment type="caution">
    <text evidence="4">The sequence shown here is derived from an EMBL/GenBank/DDBJ whole genome shotgun (WGS) entry which is preliminary data.</text>
</comment>
<keyword evidence="2" id="KW-0812">Transmembrane</keyword>
<dbReference type="EMBL" id="JACBJI010000001">
    <property type="protein sequence ID" value="NYA69780.1"/>
    <property type="molecule type" value="Genomic_DNA"/>
</dbReference>
<keyword evidence="5" id="KW-1185">Reference proteome</keyword>
<dbReference type="PANTHER" id="PTHR34978:SF3">
    <property type="entry name" value="SLR0241 PROTEIN"/>
    <property type="match status" value="1"/>
</dbReference>
<dbReference type="Proteomes" id="UP000535020">
    <property type="component" value="Unassembled WGS sequence"/>
</dbReference>
<dbReference type="CDD" id="cd07341">
    <property type="entry name" value="M56_BlaR1_MecR1_like"/>
    <property type="match status" value="1"/>
</dbReference>
<evidence type="ECO:0000256" key="1">
    <source>
        <dbReference type="SAM" id="MobiDB-lite"/>
    </source>
</evidence>
<evidence type="ECO:0000259" key="3">
    <source>
        <dbReference type="Pfam" id="PF05569"/>
    </source>
</evidence>
<keyword evidence="2" id="KW-1133">Transmembrane helix</keyword>
<dbReference type="Pfam" id="PF05569">
    <property type="entry name" value="Peptidase_M56"/>
    <property type="match status" value="1"/>
</dbReference>
<feature type="transmembrane region" description="Helical" evidence="2">
    <location>
        <begin position="104"/>
        <end position="124"/>
    </location>
</feature>
<evidence type="ECO:0000256" key="2">
    <source>
        <dbReference type="SAM" id="Phobius"/>
    </source>
</evidence>